<dbReference type="Proteomes" id="UP000464658">
    <property type="component" value="Chromosome"/>
</dbReference>
<name>A0A5S9MG70_BACIA</name>
<reference evidence="1 2" key="1">
    <citation type="submission" date="2019-12" db="EMBL/GenBank/DDBJ databases">
        <title>Full genome sequence of a Bacillus safensis strain isolated from commercially available natto in Indonesia.</title>
        <authorList>
            <person name="Yoshida M."/>
            <person name="Uomi M."/>
            <person name="Waturangi D."/>
            <person name="Ekaputri J.J."/>
            <person name="Setiamarga D.H.E."/>
        </authorList>
    </citation>
    <scope>NUCLEOTIDE SEQUENCE [LARGE SCALE GENOMIC DNA]</scope>
    <source>
        <strain evidence="1 2">IDN1</strain>
    </source>
</reference>
<dbReference type="AlphaFoldDB" id="A0A5S9MG70"/>
<organism evidence="1 2">
    <name type="scientific">Bacillus safensis</name>
    <dbReference type="NCBI Taxonomy" id="561879"/>
    <lineage>
        <taxon>Bacteria</taxon>
        <taxon>Bacillati</taxon>
        <taxon>Bacillota</taxon>
        <taxon>Bacilli</taxon>
        <taxon>Bacillales</taxon>
        <taxon>Bacillaceae</taxon>
        <taxon>Bacillus</taxon>
    </lineage>
</organism>
<evidence type="ECO:0000313" key="2">
    <source>
        <dbReference type="Proteomes" id="UP000464658"/>
    </source>
</evidence>
<gene>
    <name evidence="1" type="ORF">BsIDN1_60980</name>
</gene>
<evidence type="ECO:0000313" key="1">
    <source>
        <dbReference type="EMBL" id="BBP92480.1"/>
    </source>
</evidence>
<protein>
    <submittedName>
        <fullName evidence="1">Uncharacterized protein</fullName>
    </submittedName>
</protein>
<dbReference type="EMBL" id="AP021906">
    <property type="protein sequence ID" value="BBP92480.1"/>
    <property type="molecule type" value="Genomic_DNA"/>
</dbReference>
<accession>A0A5S9MG70</accession>
<sequence length="72" mass="8211">MKKKFITFGLASVIGASGLFIPFTHEANAQNFEQKKQELDSKQSEVKTRIFKRKKKSFQSLKQKTRGTCSKA</sequence>
<proteinExistence type="predicted"/>